<dbReference type="PANTHER" id="PTHR30086:SF20">
    <property type="entry name" value="ARGININE EXPORTER PROTEIN ARGO-RELATED"/>
    <property type="match status" value="1"/>
</dbReference>
<keyword evidence="2" id="KW-1003">Cell membrane</keyword>
<dbReference type="PIRSF" id="PIRSF006324">
    <property type="entry name" value="LeuE"/>
    <property type="match status" value="1"/>
</dbReference>
<comment type="caution">
    <text evidence="7">The sequence shown here is derived from an EMBL/GenBank/DDBJ whole genome shotgun (WGS) entry which is preliminary data.</text>
</comment>
<keyword evidence="3 6" id="KW-0812">Transmembrane</keyword>
<keyword evidence="5 6" id="KW-0472">Membrane</keyword>
<reference evidence="7 8" key="1">
    <citation type="submission" date="2023-08" db="EMBL/GenBank/DDBJ databases">
        <authorList>
            <person name="Park J.-S."/>
        </authorList>
    </citation>
    <scope>NUCLEOTIDE SEQUENCE [LARGE SCALE GENOMIC DNA]</scope>
    <source>
        <strain evidence="7 8">2205SS18-9</strain>
    </source>
</reference>
<evidence type="ECO:0000256" key="2">
    <source>
        <dbReference type="ARBA" id="ARBA00022475"/>
    </source>
</evidence>
<protein>
    <submittedName>
        <fullName evidence="7">LysE family translocator</fullName>
    </submittedName>
</protein>
<feature type="transmembrane region" description="Helical" evidence="6">
    <location>
        <begin position="6"/>
        <end position="28"/>
    </location>
</feature>
<evidence type="ECO:0000256" key="4">
    <source>
        <dbReference type="ARBA" id="ARBA00022989"/>
    </source>
</evidence>
<evidence type="ECO:0000256" key="1">
    <source>
        <dbReference type="ARBA" id="ARBA00004651"/>
    </source>
</evidence>
<dbReference type="Pfam" id="PF01810">
    <property type="entry name" value="LysE"/>
    <property type="match status" value="1"/>
</dbReference>
<comment type="subcellular location">
    <subcellularLocation>
        <location evidence="1">Cell membrane</location>
        <topology evidence="1">Multi-pass membrane protein</topology>
    </subcellularLocation>
</comment>
<feature type="transmembrane region" description="Helical" evidence="6">
    <location>
        <begin position="116"/>
        <end position="137"/>
    </location>
</feature>
<evidence type="ECO:0000256" key="5">
    <source>
        <dbReference type="ARBA" id="ARBA00023136"/>
    </source>
</evidence>
<dbReference type="PANTHER" id="PTHR30086">
    <property type="entry name" value="ARGININE EXPORTER PROTEIN ARGO"/>
    <property type="match status" value="1"/>
</dbReference>
<organism evidence="7 8">
    <name type="scientific">Chengkuizengella axinellae</name>
    <dbReference type="NCBI Taxonomy" id="3064388"/>
    <lineage>
        <taxon>Bacteria</taxon>
        <taxon>Bacillati</taxon>
        <taxon>Bacillota</taxon>
        <taxon>Bacilli</taxon>
        <taxon>Bacillales</taxon>
        <taxon>Paenibacillaceae</taxon>
        <taxon>Chengkuizengella</taxon>
    </lineage>
</organism>
<dbReference type="Proteomes" id="UP001231941">
    <property type="component" value="Unassembled WGS sequence"/>
</dbReference>
<dbReference type="EMBL" id="JAVAMP010000001">
    <property type="protein sequence ID" value="MDP5272911.1"/>
    <property type="molecule type" value="Genomic_DNA"/>
</dbReference>
<feature type="transmembrane region" description="Helical" evidence="6">
    <location>
        <begin position="65"/>
        <end position="88"/>
    </location>
</feature>
<proteinExistence type="predicted"/>
<dbReference type="InterPro" id="IPR001123">
    <property type="entry name" value="LeuE-type"/>
</dbReference>
<keyword evidence="8" id="KW-1185">Reference proteome</keyword>
<feature type="transmembrane region" description="Helical" evidence="6">
    <location>
        <begin position="40"/>
        <end position="59"/>
    </location>
</feature>
<evidence type="ECO:0000256" key="6">
    <source>
        <dbReference type="SAM" id="Phobius"/>
    </source>
</evidence>
<accession>A0ABT9IU83</accession>
<evidence type="ECO:0000313" key="8">
    <source>
        <dbReference type="Proteomes" id="UP001231941"/>
    </source>
</evidence>
<sequence length="207" mass="22712">MDMTLLLSFIGVAVLLTLMPGPDILFVIAQSISQDRKAGIIITVGLCTGLMIHVSAAAIGISTLIYQSAVAFTIVKYAGAAYLIYLAWQAFKEKDAGFMIDNQQTQQYKSLYKKGVIMNILNPKVSLFFIALLPQFVDSRVGNVTVQMFILGIIFIIQAFVIMALVSFLSNKVRIFLMNNPFLGKRINQVKGTLLGLIGLQIAISDK</sequence>
<evidence type="ECO:0000313" key="7">
    <source>
        <dbReference type="EMBL" id="MDP5272911.1"/>
    </source>
</evidence>
<name>A0ABT9IU83_9BACL</name>
<dbReference type="RefSeq" id="WP_305990210.1">
    <property type="nucleotide sequence ID" value="NZ_JAVAMP010000001.1"/>
</dbReference>
<feature type="transmembrane region" description="Helical" evidence="6">
    <location>
        <begin position="149"/>
        <end position="169"/>
    </location>
</feature>
<evidence type="ECO:0000256" key="3">
    <source>
        <dbReference type="ARBA" id="ARBA00022692"/>
    </source>
</evidence>
<gene>
    <name evidence="7" type="ORF">Q5Y73_02220</name>
</gene>
<keyword evidence="4 6" id="KW-1133">Transmembrane helix</keyword>